<comment type="caution">
    <text evidence="6">The sequence shown here is derived from an EMBL/GenBank/DDBJ whole genome shotgun (WGS) entry which is preliminary data.</text>
</comment>
<keyword evidence="2 5" id="KW-0812">Transmembrane</keyword>
<gene>
    <name evidence="6" type="ORF">PFISCL1PPCAC_3516</name>
</gene>
<dbReference type="InterPro" id="IPR000276">
    <property type="entry name" value="GPCR_Rhodpsn"/>
</dbReference>
<evidence type="ECO:0000313" key="6">
    <source>
        <dbReference type="EMBL" id="GMT12219.1"/>
    </source>
</evidence>
<sequence>FLPEMGVAVGCVCILCVGMDRLFSIHASIKYRSVDKRIYYSGLVLLMVAYCSYITSLMIIFHRPQVLYCEIISPFHDAGIEWFSRAHLTVIFTTVVVYLAVWISLRSRPVTFCCLCVSYLLNILEMKEMKRLVRSLLIIASVDVGGWIITPGIIQFVLALRLPDHKFFAAIQFAVIFINVALSIKFFIYYLT</sequence>
<evidence type="ECO:0000313" key="7">
    <source>
        <dbReference type="Proteomes" id="UP001432322"/>
    </source>
</evidence>
<dbReference type="InterPro" id="IPR047130">
    <property type="entry name" value="7TM_GPCR_Srsx_nematod"/>
</dbReference>
<keyword evidence="3 5" id="KW-1133">Transmembrane helix</keyword>
<dbReference type="GO" id="GO:0016020">
    <property type="term" value="C:membrane"/>
    <property type="evidence" value="ECO:0007669"/>
    <property type="project" value="UniProtKB-SubCell"/>
</dbReference>
<evidence type="ECO:0008006" key="8">
    <source>
        <dbReference type="Google" id="ProtNLM"/>
    </source>
</evidence>
<protein>
    <recommendedName>
        <fullName evidence="8">G protein-coupled receptor</fullName>
    </recommendedName>
</protein>
<reference evidence="6" key="1">
    <citation type="submission" date="2023-10" db="EMBL/GenBank/DDBJ databases">
        <title>Genome assembly of Pristionchus species.</title>
        <authorList>
            <person name="Yoshida K."/>
            <person name="Sommer R.J."/>
        </authorList>
    </citation>
    <scope>NUCLEOTIDE SEQUENCE</scope>
    <source>
        <strain evidence="6">RS5133</strain>
    </source>
</reference>
<feature type="transmembrane region" description="Helical" evidence="5">
    <location>
        <begin position="136"/>
        <end position="158"/>
    </location>
</feature>
<feature type="transmembrane region" description="Helical" evidence="5">
    <location>
        <begin position="170"/>
        <end position="191"/>
    </location>
</feature>
<accession>A0AAV5V2S0</accession>
<organism evidence="6 7">
    <name type="scientific">Pristionchus fissidentatus</name>
    <dbReference type="NCBI Taxonomy" id="1538716"/>
    <lineage>
        <taxon>Eukaryota</taxon>
        <taxon>Metazoa</taxon>
        <taxon>Ecdysozoa</taxon>
        <taxon>Nematoda</taxon>
        <taxon>Chromadorea</taxon>
        <taxon>Rhabditida</taxon>
        <taxon>Rhabditina</taxon>
        <taxon>Diplogasteromorpha</taxon>
        <taxon>Diplogasteroidea</taxon>
        <taxon>Neodiplogasteridae</taxon>
        <taxon>Pristionchus</taxon>
    </lineage>
</organism>
<feature type="non-terminal residue" evidence="6">
    <location>
        <position position="1"/>
    </location>
</feature>
<evidence type="ECO:0000256" key="3">
    <source>
        <dbReference type="ARBA" id="ARBA00022989"/>
    </source>
</evidence>
<evidence type="ECO:0000256" key="4">
    <source>
        <dbReference type="ARBA" id="ARBA00023136"/>
    </source>
</evidence>
<dbReference type="Proteomes" id="UP001432322">
    <property type="component" value="Unassembled WGS sequence"/>
</dbReference>
<evidence type="ECO:0000256" key="1">
    <source>
        <dbReference type="ARBA" id="ARBA00004370"/>
    </source>
</evidence>
<feature type="non-terminal residue" evidence="6">
    <location>
        <position position="192"/>
    </location>
</feature>
<dbReference type="SMART" id="SM01381">
    <property type="entry name" value="7TM_GPCR_Srsx"/>
    <property type="match status" value="1"/>
</dbReference>
<evidence type="ECO:0000256" key="2">
    <source>
        <dbReference type="ARBA" id="ARBA00022692"/>
    </source>
</evidence>
<dbReference type="PANTHER" id="PTHR23360:SF5">
    <property type="entry name" value="G-PROTEIN COUPLED RECEPTORS FAMILY 1 PROFILE DOMAIN-CONTAINING PROTEIN"/>
    <property type="match status" value="1"/>
</dbReference>
<feature type="transmembrane region" description="Helical" evidence="5">
    <location>
        <begin position="82"/>
        <end position="103"/>
    </location>
</feature>
<evidence type="ECO:0000256" key="5">
    <source>
        <dbReference type="SAM" id="Phobius"/>
    </source>
</evidence>
<dbReference type="Pfam" id="PF10320">
    <property type="entry name" value="7TM_GPCR_Srsx"/>
    <property type="match status" value="1"/>
</dbReference>
<proteinExistence type="predicted"/>
<dbReference type="EMBL" id="BTSY01000001">
    <property type="protein sequence ID" value="GMT12219.1"/>
    <property type="molecule type" value="Genomic_DNA"/>
</dbReference>
<name>A0AAV5V2S0_9BILA</name>
<dbReference type="GO" id="GO:0004930">
    <property type="term" value="F:G protein-coupled receptor activity"/>
    <property type="evidence" value="ECO:0007669"/>
    <property type="project" value="InterPro"/>
</dbReference>
<dbReference type="InterPro" id="IPR019424">
    <property type="entry name" value="7TM_GPCR_Srsx"/>
</dbReference>
<keyword evidence="4 5" id="KW-0472">Membrane</keyword>
<keyword evidence="7" id="KW-1185">Reference proteome</keyword>
<dbReference type="PANTHER" id="PTHR23360">
    <property type="entry name" value="G-PROTEIN COUPLED RECEPTORS FAMILY 1 PROFILE DOMAIN-CONTAINING PROTEIN-RELATED"/>
    <property type="match status" value="1"/>
</dbReference>
<dbReference type="AlphaFoldDB" id="A0AAV5V2S0"/>
<comment type="subcellular location">
    <subcellularLocation>
        <location evidence="1">Membrane</location>
    </subcellularLocation>
</comment>
<feature type="transmembrane region" description="Helical" evidence="5">
    <location>
        <begin position="37"/>
        <end position="61"/>
    </location>
</feature>